<dbReference type="EMBL" id="PVXP01000007">
    <property type="protein sequence ID" value="PRR86205.1"/>
    <property type="molecule type" value="Genomic_DNA"/>
</dbReference>
<reference evidence="2 3" key="1">
    <citation type="submission" date="2018-03" db="EMBL/GenBank/DDBJ databases">
        <title>Genome sequence of Clostridium luticellarii DSM 29923.</title>
        <authorList>
            <person name="Poehlein A."/>
            <person name="Daniel R."/>
        </authorList>
    </citation>
    <scope>NUCLEOTIDE SEQUENCE [LARGE SCALE GENOMIC DNA]</scope>
    <source>
        <strain evidence="2 3">DSM 29923</strain>
    </source>
</reference>
<comment type="caution">
    <text evidence="2">The sequence shown here is derived from an EMBL/GenBank/DDBJ whole genome shotgun (WGS) entry which is preliminary data.</text>
</comment>
<feature type="transmembrane region" description="Helical" evidence="1">
    <location>
        <begin position="97"/>
        <end position="117"/>
    </location>
</feature>
<gene>
    <name evidence="2" type="ORF">CLLU_08600</name>
</gene>
<evidence type="ECO:0000313" key="2">
    <source>
        <dbReference type="EMBL" id="PRR86205.1"/>
    </source>
</evidence>
<organism evidence="2 3">
    <name type="scientific">Clostridium luticellarii</name>
    <dbReference type="NCBI Taxonomy" id="1691940"/>
    <lineage>
        <taxon>Bacteria</taxon>
        <taxon>Bacillati</taxon>
        <taxon>Bacillota</taxon>
        <taxon>Clostridia</taxon>
        <taxon>Eubacteriales</taxon>
        <taxon>Clostridiaceae</taxon>
        <taxon>Clostridium</taxon>
    </lineage>
</organism>
<evidence type="ECO:0000313" key="3">
    <source>
        <dbReference type="Proteomes" id="UP000237798"/>
    </source>
</evidence>
<feature type="transmembrane region" description="Helical" evidence="1">
    <location>
        <begin position="12"/>
        <end position="31"/>
    </location>
</feature>
<name>A0A2T0BQT1_9CLOT</name>
<dbReference type="Proteomes" id="UP000237798">
    <property type="component" value="Unassembled WGS sequence"/>
</dbReference>
<evidence type="ECO:0000256" key="1">
    <source>
        <dbReference type="SAM" id="Phobius"/>
    </source>
</evidence>
<proteinExistence type="predicted"/>
<keyword evidence="3" id="KW-1185">Reference proteome</keyword>
<dbReference type="OrthoDB" id="1938348at2"/>
<sequence length="125" mass="13885">MDKHILDMVKKVSAVNLAFAVAVASIVQLSFKNYGLFILIGMFIAIFNFILNSLIGGMIFKKLPNSSGSLYIICFIVRIVVAAGIGYSIFIYNKNNVIAYLFGYTSHLLGVYIYSVIENNRDNVT</sequence>
<protein>
    <recommendedName>
        <fullName evidence="4">ATP synthase I chain</fullName>
    </recommendedName>
</protein>
<accession>A0A2T0BQT1</accession>
<keyword evidence="1" id="KW-0812">Transmembrane</keyword>
<dbReference type="RefSeq" id="WP_106008348.1">
    <property type="nucleotide sequence ID" value="NZ_PVXP01000007.1"/>
</dbReference>
<keyword evidence="1" id="KW-0472">Membrane</keyword>
<feature type="transmembrane region" description="Helical" evidence="1">
    <location>
        <begin position="37"/>
        <end position="58"/>
    </location>
</feature>
<keyword evidence="1" id="KW-1133">Transmembrane helix</keyword>
<feature type="transmembrane region" description="Helical" evidence="1">
    <location>
        <begin position="70"/>
        <end position="91"/>
    </location>
</feature>
<dbReference type="AlphaFoldDB" id="A0A2T0BQT1"/>
<evidence type="ECO:0008006" key="4">
    <source>
        <dbReference type="Google" id="ProtNLM"/>
    </source>
</evidence>